<evidence type="ECO:0000313" key="5">
    <source>
        <dbReference type="Proteomes" id="UP000030742"/>
    </source>
</evidence>
<dbReference type="Proteomes" id="UP000030742">
    <property type="component" value="Unassembled WGS sequence"/>
</dbReference>
<feature type="compositionally biased region" description="Pro residues" evidence="1">
    <location>
        <begin position="53"/>
        <end position="66"/>
    </location>
</feature>
<evidence type="ECO:0000313" key="3">
    <source>
        <dbReference type="EMBL" id="ERL84722.1"/>
    </source>
</evidence>
<dbReference type="AlphaFoldDB" id="U4U9U6"/>
<dbReference type="EMBL" id="KB631850">
    <property type="protein sequence ID" value="ERL86720.1"/>
    <property type="molecule type" value="Genomic_DNA"/>
</dbReference>
<name>U4U9U6_DENPD</name>
<feature type="region of interest" description="Disordered" evidence="1">
    <location>
        <begin position="50"/>
        <end position="152"/>
    </location>
</feature>
<accession>U4U9U6</accession>
<evidence type="ECO:0000313" key="2">
    <source>
        <dbReference type="EMBL" id="ERL83729.1"/>
    </source>
</evidence>
<feature type="compositionally biased region" description="Polar residues" evidence="1">
    <location>
        <begin position="107"/>
        <end position="128"/>
    </location>
</feature>
<evidence type="ECO:0000313" key="4">
    <source>
        <dbReference type="EMBL" id="ERL86720.1"/>
    </source>
</evidence>
<evidence type="ECO:0000256" key="1">
    <source>
        <dbReference type="SAM" id="MobiDB-lite"/>
    </source>
</evidence>
<gene>
    <name evidence="2" type="ORF">D910_00942</name>
    <name evidence="3" type="ORF">D910_02147</name>
    <name evidence="4" type="ORF">D910_04126</name>
</gene>
<dbReference type="EMBL" id="KB630626">
    <property type="protein sequence ID" value="ERL83729.1"/>
    <property type="molecule type" value="Genomic_DNA"/>
</dbReference>
<organism evidence="4 5">
    <name type="scientific">Dendroctonus ponderosae</name>
    <name type="common">Mountain pine beetle</name>
    <dbReference type="NCBI Taxonomy" id="77166"/>
    <lineage>
        <taxon>Eukaryota</taxon>
        <taxon>Metazoa</taxon>
        <taxon>Ecdysozoa</taxon>
        <taxon>Arthropoda</taxon>
        <taxon>Hexapoda</taxon>
        <taxon>Insecta</taxon>
        <taxon>Pterygota</taxon>
        <taxon>Neoptera</taxon>
        <taxon>Endopterygota</taxon>
        <taxon>Coleoptera</taxon>
        <taxon>Polyphaga</taxon>
        <taxon>Cucujiformia</taxon>
        <taxon>Curculionidae</taxon>
        <taxon>Scolytinae</taxon>
        <taxon>Dendroctonus</taxon>
    </lineage>
</organism>
<feature type="compositionally biased region" description="Polar residues" evidence="1">
    <location>
        <begin position="90"/>
        <end position="99"/>
    </location>
</feature>
<sequence length="152" mass="16721">MRLNIPASSQESLLIRIARNGNSIENATDGDDGRRVNQFQHLPNPYDGFYPMPFYPPPPPPPPFGPPGFGHPHHHFGSFPPPPPRPINHCNCNRTTAQEGANEDRNTNTNGTFTELPVNGTSGNNGTEWGSELYPLREGEPADPEVARFQNA</sequence>
<reference evidence="4 5" key="1">
    <citation type="journal article" date="2013" name="Genome Biol.">
        <title>Draft genome of the mountain pine beetle, Dendroctonus ponderosae Hopkins, a major forest pest.</title>
        <authorList>
            <person name="Keeling C.I."/>
            <person name="Yuen M.M."/>
            <person name="Liao N.Y."/>
            <person name="Docking T.R."/>
            <person name="Chan S.K."/>
            <person name="Taylor G.A."/>
            <person name="Palmquist D.L."/>
            <person name="Jackman S.D."/>
            <person name="Nguyen A."/>
            <person name="Li M."/>
            <person name="Henderson H."/>
            <person name="Janes J.K."/>
            <person name="Zhao Y."/>
            <person name="Pandoh P."/>
            <person name="Moore R."/>
            <person name="Sperling F.A."/>
            <person name="Huber D.P."/>
            <person name="Birol I."/>
            <person name="Jones S.J."/>
            <person name="Bohlmann J."/>
        </authorList>
    </citation>
    <scope>NUCLEOTIDE SEQUENCE</scope>
</reference>
<proteinExistence type="predicted"/>
<dbReference type="EMBL" id="KB631617">
    <property type="protein sequence ID" value="ERL84722.1"/>
    <property type="molecule type" value="Genomic_DNA"/>
</dbReference>
<protein>
    <submittedName>
        <fullName evidence="4">Uncharacterized protein</fullName>
    </submittedName>
</protein>